<sequence>MTHYEILMDIIDHPRPHHVLVEKPLCTTVADCKKVIDAAKSRPDILVQVGLEYRYMPPVAKLIDIVKGGALGQVKMVAIREHRFPFLVKVNNWNRFNCNSGGTLVEKCCHFFDLMRLFVGSNPVRVMASGAIDVNHKDELYDGKVPDIIDDAYVIVEFENGSRGMLDLCMFAEGSKNEQEISVVGDTGKGEAFVPESIVRWGKRTDGREGVKTLQAADDRIKYDGLHHGSSYLEHLQFLSAIRARGEKAPAVNLDDGLVSVAIGVAAQVSIEKGRFVTIEEVMNE</sequence>
<proteinExistence type="predicted"/>
<name>A0ACC0A544_CATRO</name>
<keyword evidence="2" id="KW-1185">Reference proteome</keyword>
<protein>
    <submittedName>
        <fullName evidence="1">Uncharacterized protein</fullName>
    </submittedName>
</protein>
<evidence type="ECO:0000313" key="2">
    <source>
        <dbReference type="Proteomes" id="UP001060085"/>
    </source>
</evidence>
<reference evidence="2" key="1">
    <citation type="journal article" date="2023" name="Nat. Plants">
        <title>Single-cell RNA sequencing provides a high-resolution roadmap for understanding the multicellular compartmentation of specialized metabolism.</title>
        <authorList>
            <person name="Sun S."/>
            <person name="Shen X."/>
            <person name="Li Y."/>
            <person name="Li Y."/>
            <person name="Wang S."/>
            <person name="Li R."/>
            <person name="Zhang H."/>
            <person name="Shen G."/>
            <person name="Guo B."/>
            <person name="Wei J."/>
            <person name="Xu J."/>
            <person name="St-Pierre B."/>
            <person name="Chen S."/>
            <person name="Sun C."/>
        </authorList>
    </citation>
    <scope>NUCLEOTIDE SEQUENCE [LARGE SCALE GENOMIC DNA]</scope>
</reference>
<comment type="caution">
    <text evidence="1">The sequence shown here is derived from an EMBL/GenBank/DDBJ whole genome shotgun (WGS) entry which is preliminary data.</text>
</comment>
<accession>A0ACC0A544</accession>
<organism evidence="1 2">
    <name type="scientific">Catharanthus roseus</name>
    <name type="common">Madagascar periwinkle</name>
    <name type="synonym">Vinca rosea</name>
    <dbReference type="NCBI Taxonomy" id="4058"/>
    <lineage>
        <taxon>Eukaryota</taxon>
        <taxon>Viridiplantae</taxon>
        <taxon>Streptophyta</taxon>
        <taxon>Embryophyta</taxon>
        <taxon>Tracheophyta</taxon>
        <taxon>Spermatophyta</taxon>
        <taxon>Magnoliopsida</taxon>
        <taxon>eudicotyledons</taxon>
        <taxon>Gunneridae</taxon>
        <taxon>Pentapetalae</taxon>
        <taxon>asterids</taxon>
        <taxon>lamiids</taxon>
        <taxon>Gentianales</taxon>
        <taxon>Apocynaceae</taxon>
        <taxon>Rauvolfioideae</taxon>
        <taxon>Vinceae</taxon>
        <taxon>Catharanthinae</taxon>
        <taxon>Catharanthus</taxon>
    </lineage>
</organism>
<evidence type="ECO:0000313" key="1">
    <source>
        <dbReference type="EMBL" id="KAI5655729.1"/>
    </source>
</evidence>
<dbReference type="Proteomes" id="UP001060085">
    <property type="component" value="Linkage Group LG07"/>
</dbReference>
<gene>
    <name evidence="1" type="ORF">M9H77_32916</name>
</gene>
<dbReference type="EMBL" id="CM044707">
    <property type="protein sequence ID" value="KAI5655729.1"/>
    <property type="molecule type" value="Genomic_DNA"/>
</dbReference>